<dbReference type="Proteomes" id="UP001321861">
    <property type="component" value="Chromosome"/>
</dbReference>
<protein>
    <submittedName>
        <fullName evidence="1">Uncharacterized protein</fullName>
    </submittedName>
</protein>
<dbReference type="AlphaFoldDB" id="A0AAU9DA45"/>
<evidence type="ECO:0000313" key="2">
    <source>
        <dbReference type="Proteomes" id="UP001321861"/>
    </source>
</evidence>
<proteinExistence type="predicted"/>
<dbReference type="KEGG" id="xap:XA3_01330"/>
<sequence>MKDVRVEWVRRDRNKVPENCKYYPVSKFPDETESSTPWSVVLQLGKSTCTGGKIISFGTVNFLMDNAPSEKLSQHKTFEIYEGPKKVADVFII</sequence>
<keyword evidence="2" id="KW-1185">Reference proteome</keyword>
<gene>
    <name evidence="1" type="ORF">XA3_01330</name>
</gene>
<organism evidence="1 2">
    <name type="scientific">Xylocopilactobacillus apicola</name>
    <dbReference type="NCBI Taxonomy" id="2932184"/>
    <lineage>
        <taxon>Bacteria</taxon>
        <taxon>Bacillati</taxon>
        <taxon>Bacillota</taxon>
        <taxon>Bacilli</taxon>
        <taxon>Lactobacillales</taxon>
        <taxon>Lactobacillaceae</taxon>
        <taxon>Xylocopilactobacillus</taxon>
    </lineage>
</organism>
<reference evidence="1 2" key="1">
    <citation type="journal article" date="2023" name="Microbiol. Spectr.">
        <title>Symbiosis of Carpenter Bees with Uncharacterized Lactic Acid Bacteria Showing NAD Auxotrophy.</title>
        <authorList>
            <person name="Kawasaki S."/>
            <person name="Ozawa K."/>
            <person name="Mori T."/>
            <person name="Yamamoto A."/>
            <person name="Ito M."/>
            <person name="Ohkuma M."/>
            <person name="Sakamoto M."/>
            <person name="Matsutani M."/>
        </authorList>
    </citation>
    <scope>NUCLEOTIDE SEQUENCE [LARGE SCALE GENOMIC DNA]</scope>
    <source>
        <strain evidence="1 2">XA3</strain>
    </source>
</reference>
<dbReference type="EMBL" id="AP026802">
    <property type="protein sequence ID" value="BDR57692.1"/>
    <property type="molecule type" value="Genomic_DNA"/>
</dbReference>
<evidence type="ECO:0000313" key="1">
    <source>
        <dbReference type="EMBL" id="BDR57692.1"/>
    </source>
</evidence>
<accession>A0AAU9DA45</accession>
<name>A0AAU9DA45_9LACO</name>